<sequence length="67" mass="6820">MPEGRTGQVWVIHDEVPEPGGLLEPSGNMAATAITAPLEGADAIAVTVEPAGGSDEPTTDPVLIKEL</sequence>
<evidence type="ECO:0000313" key="2">
    <source>
        <dbReference type="EMBL" id="QIN83235.1"/>
    </source>
</evidence>
<protein>
    <recommendedName>
        <fullName evidence="1">Anti-sigma K factor RskA C-terminal domain-containing protein</fullName>
    </recommendedName>
</protein>
<accession>A0A6G8Q9S6</accession>
<reference evidence="2 3" key="1">
    <citation type="submission" date="2019-10" db="EMBL/GenBank/DDBJ databases">
        <title>Rubrobacter sp nov SCSIO 52090 isolated from a deep-sea sediment in the South China Sea.</title>
        <authorList>
            <person name="Chen R.W."/>
        </authorList>
    </citation>
    <scope>NUCLEOTIDE SEQUENCE [LARGE SCALE GENOMIC DNA]</scope>
    <source>
        <strain evidence="2 3">SCSIO 52909</strain>
    </source>
</reference>
<name>A0A6G8Q9S6_9ACTN</name>
<dbReference type="KEGG" id="rub:GBA63_11720"/>
<organism evidence="2 3">
    <name type="scientific">Rubrobacter tropicus</name>
    <dbReference type="NCBI Taxonomy" id="2653851"/>
    <lineage>
        <taxon>Bacteria</taxon>
        <taxon>Bacillati</taxon>
        <taxon>Actinomycetota</taxon>
        <taxon>Rubrobacteria</taxon>
        <taxon>Rubrobacterales</taxon>
        <taxon>Rubrobacteraceae</taxon>
        <taxon>Rubrobacter</taxon>
    </lineage>
</organism>
<feature type="domain" description="Anti-sigma K factor RskA C-terminal" evidence="1">
    <location>
        <begin position="2"/>
        <end position="62"/>
    </location>
</feature>
<proteinExistence type="predicted"/>
<evidence type="ECO:0000313" key="3">
    <source>
        <dbReference type="Proteomes" id="UP000501452"/>
    </source>
</evidence>
<dbReference type="EMBL" id="CP045119">
    <property type="protein sequence ID" value="QIN83235.1"/>
    <property type="molecule type" value="Genomic_DNA"/>
</dbReference>
<dbReference type="Pfam" id="PF10099">
    <property type="entry name" value="RskA_C"/>
    <property type="match status" value="1"/>
</dbReference>
<evidence type="ECO:0000259" key="1">
    <source>
        <dbReference type="Pfam" id="PF10099"/>
    </source>
</evidence>
<dbReference type="RefSeq" id="WP_166176329.1">
    <property type="nucleotide sequence ID" value="NZ_CP045119.1"/>
</dbReference>
<dbReference type="InterPro" id="IPR018764">
    <property type="entry name" value="RskA_C"/>
</dbReference>
<gene>
    <name evidence="2" type="ORF">GBA63_11720</name>
</gene>
<dbReference type="GO" id="GO:0005886">
    <property type="term" value="C:plasma membrane"/>
    <property type="evidence" value="ECO:0007669"/>
    <property type="project" value="InterPro"/>
</dbReference>
<keyword evidence="3" id="KW-1185">Reference proteome</keyword>
<dbReference type="AlphaFoldDB" id="A0A6G8Q9S6"/>
<dbReference type="Proteomes" id="UP000501452">
    <property type="component" value="Chromosome"/>
</dbReference>